<dbReference type="PROSITE" id="PS50181">
    <property type="entry name" value="FBOX"/>
    <property type="match status" value="1"/>
</dbReference>
<organism evidence="2 3">
    <name type="scientific">Helianthus annuus</name>
    <name type="common">Common sunflower</name>
    <dbReference type="NCBI Taxonomy" id="4232"/>
    <lineage>
        <taxon>Eukaryota</taxon>
        <taxon>Viridiplantae</taxon>
        <taxon>Streptophyta</taxon>
        <taxon>Embryophyta</taxon>
        <taxon>Tracheophyta</taxon>
        <taxon>Spermatophyta</taxon>
        <taxon>Magnoliopsida</taxon>
        <taxon>eudicotyledons</taxon>
        <taxon>Gunneridae</taxon>
        <taxon>Pentapetalae</taxon>
        <taxon>asterids</taxon>
        <taxon>campanulids</taxon>
        <taxon>Asterales</taxon>
        <taxon>Asteraceae</taxon>
        <taxon>Asteroideae</taxon>
        <taxon>Heliantheae alliance</taxon>
        <taxon>Heliantheae</taxon>
        <taxon>Helianthus</taxon>
    </lineage>
</organism>
<dbReference type="CDD" id="cd22157">
    <property type="entry name" value="F-box_AtFBW1-like"/>
    <property type="match status" value="1"/>
</dbReference>
<dbReference type="Proteomes" id="UP000215914">
    <property type="component" value="Unassembled WGS sequence"/>
</dbReference>
<evidence type="ECO:0000313" key="3">
    <source>
        <dbReference type="Proteomes" id="UP000215914"/>
    </source>
</evidence>
<dbReference type="SUPFAM" id="SSF81383">
    <property type="entry name" value="F-box domain"/>
    <property type="match status" value="1"/>
</dbReference>
<dbReference type="PANTHER" id="PTHR31111">
    <property type="entry name" value="BNAA05G37150D PROTEIN-RELATED"/>
    <property type="match status" value="1"/>
</dbReference>
<dbReference type="Pfam" id="PF00646">
    <property type="entry name" value="F-box"/>
    <property type="match status" value="1"/>
</dbReference>
<dbReference type="SMART" id="SM00256">
    <property type="entry name" value="FBOX"/>
    <property type="match status" value="1"/>
</dbReference>
<dbReference type="EMBL" id="MNCJ02000319">
    <property type="protein sequence ID" value="KAF5808022.1"/>
    <property type="molecule type" value="Genomic_DNA"/>
</dbReference>
<reference evidence="2" key="1">
    <citation type="journal article" date="2017" name="Nature">
        <title>The sunflower genome provides insights into oil metabolism, flowering and Asterid evolution.</title>
        <authorList>
            <person name="Badouin H."/>
            <person name="Gouzy J."/>
            <person name="Grassa C.J."/>
            <person name="Murat F."/>
            <person name="Staton S.E."/>
            <person name="Cottret L."/>
            <person name="Lelandais-Briere C."/>
            <person name="Owens G.L."/>
            <person name="Carrere S."/>
            <person name="Mayjonade B."/>
            <person name="Legrand L."/>
            <person name="Gill N."/>
            <person name="Kane N.C."/>
            <person name="Bowers J.E."/>
            <person name="Hubner S."/>
            <person name="Bellec A."/>
            <person name="Berard A."/>
            <person name="Berges H."/>
            <person name="Blanchet N."/>
            <person name="Boniface M.C."/>
            <person name="Brunel D."/>
            <person name="Catrice O."/>
            <person name="Chaidir N."/>
            <person name="Claudel C."/>
            <person name="Donnadieu C."/>
            <person name="Faraut T."/>
            <person name="Fievet G."/>
            <person name="Helmstetter N."/>
            <person name="King M."/>
            <person name="Knapp S.J."/>
            <person name="Lai Z."/>
            <person name="Le Paslier M.C."/>
            <person name="Lippi Y."/>
            <person name="Lorenzon L."/>
            <person name="Mandel J.R."/>
            <person name="Marage G."/>
            <person name="Marchand G."/>
            <person name="Marquand E."/>
            <person name="Bret-Mestries E."/>
            <person name="Morien E."/>
            <person name="Nambeesan S."/>
            <person name="Nguyen T."/>
            <person name="Pegot-Espagnet P."/>
            <person name="Pouilly N."/>
            <person name="Raftis F."/>
            <person name="Sallet E."/>
            <person name="Schiex T."/>
            <person name="Thomas J."/>
            <person name="Vandecasteele C."/>
            <person name="Vares D."/>
            <person name="Vear F."/>
            <person name="Vautrin S."/>
            <person name="Crespi M."/>
            <person name="Mangin B."/>
            <person name="Burke J.M."/>
            <person name="Salse J."/>
            <person name="Munos S."/>
            <person name="Vincourt P."/>
            <person name="Rieseberg L.H."/>
            <person name="Langlade N.B."/>
        </authorList>
    </citation>
    <scope>NUCLEOTIDE SEQUENCE</scope>
    <source>
        <tissue evidence="2">Leaves</tissue>
    </source>
</reference>
<dbReference type="Gramene" id="mRNA:HanXRQr2_Chr04g0140631">
    <property type="protein sequence ID" value="CDS:HanXRQr2_Chr04g0140631.1"/>
    <property type="gene ID" value="HanXRQr2_Chr04g0140631"/>
</dbReference>
<reference evidence="2" key="2">
    <citation type="submission" date="2020-06" db="EMBL/GenBank/DDBJ databases">
        <title>Helianthus annuus Genome sequencing and assembly Release 2.</title>
        <authorList>
            <person name="Gouzy J."/>
            <person name="Langlade N."/>
            <person name="Munos S."/>
        </authorList>
    </citation>
    <scope>NUCLEOTIDE SEQUENCE</scope>
    <source>
        <tissue evidence="2">Leaves</tissue>
    </source>
</reference>
<sequence>MFHMEIVLGWYDVLGQNFDNPYIFPFLERENSTSVCCSLENMETLEEQEQEQSTTTIVERSTKKTNMSLPSEIIEDIFSRLPVKSILRFRTLSKPWLSRISDRSFTNLHLTRAHRTALFILAHDESGKRHLLSAPRDGGPVTHLITFHNPDYIVMYAQHVNGLVYLTCMKRSNEHRTHVYAFVVNPSMHKIFKLPDPYTDVKDFTRIRYLFGFDESRNEHKILMIRDSSLRSMEIMIFSMSSYSWRKIHAEPPLGFTWDGLWLNFYHNVCVNSVVHIMLAVSFDILAFDLRTEKFLIITTPQGVLPEDYDDTKQNDPYIIKLNGCIGVVCYDSVAENNEMYIWILQDYENRVWVKETVIFPEEWITLRYPLSFPVDSVNMDEIIFIPSNFSGNVISVPVYNKKTRCFKSLRFASGNHFSLSRTLQFHYIRCYVESMVPL</sequence>
<dbReference type="AlphaFoldDB" id="A0A9K3J466"/>
<dbReference type="InterPro" id="IPR001810">
    <property type="entry name" value="F-box_dom"/>
</dbReference>
<dbReference type="Gene3D" id="1.20.1280.50">
    <property type="match status" value="1"/>
</dbReference>
<evidence type="ECO:0000259" key="1">
    <source>
        <dbReference type="PROSITE" id="PS50181"/>
    </source>
</evidence>
<protein>
    <submittedName>
        <fullName evidence="2">F-box domain-containing protein</fullName>
    </submittedName>
</protein>
<proteinExistence type="predicted"/>
<evidence type="ECO:0000313" key="2">
    <source>
        <dbReference type="EMBL" id="KAF5808022.1"/>
    </source>
</evidence>
<feature type="domain" description="F-box" evidence="1">
    <location>
        <begin position="63"/>
        <end position="108"/>
    </location>
</feature>
<gene>
    <name evidence="2" type="ORF">HanXRQr2_Chr04g0140631</name>
</gene>
<dbReference type="InterPro" id="IPR017451">
    <property type="entry name" value="F-box-assoc_interact_dom"/>
</dbReference>
<dbReference type="NCBIfam" id="TIGR01640">
    <property type="entry name" value="F_box_assoc_1"/>
    <property type="match status" value="1"/>
</dbReference>
<dbReference type="InterPro" id="IPR013187">
    <property type="entry name" value="F-box-assoc_dom_typ3"/>
</dbReference>
<name>A0A9K3J466_HELAN</name>
<dbReference type="InterPro" id="IPR036047">
    <property type="entry name" value="F-box-like_dom_sf"/>
</dbReference>
<dbReference type="PANTHER" id="PTHR31111:SF125">
    <property type="entry name" value="F-BOX PROTEIN CPR30-LIKE"/>
    <property type="match status" value="1"/>
</dbReference>
<dbReference type="Pfam" id="PF08268">
    <property type="entry name" value="FBA_3"/>
    <property type="match status" value="1"/>
</dbReference>
<comment type="caution">
    <text evidence="2">The sequence shown here is derived from an EMBL/GenBank/DDBJ whole genome shotgun (WGS) entry which is preliminary data.</text>
</comment>
<accession>A0A9K3J466</accession>
<keyword evidence="3" id="KW-1185">Reference proteome</keyword>